<proteinExistence type="predicted"/>
<dbReference type="EMBL" id="AHCD03000043">
    <property type="protein sequence ID" value="KAF7783593.1"/>
    <property type="molecule type" value="Genomic_DNA"/>
</dbReference>
<reference evidence="1 2" key="1">
    <citation type="journal article" date="2012" name="J. Bacteriol.">
        <title>Genome sequence of the cycloprodigiosin-producing bacterial strain Pseudoalteromonas rubra ATCC 29570(T).</title>
        <authorList>
            <person name="Xie B.B."/>
            <person name="Shu Y.L."/>
            <person name="Qin Q.L."/>
            <person name="Rong J.C."/>
            <person name="Zhang X.Y."/>
            <person name="Chen X.L."/>
            <person name="Zhou B.C."/>
            <person name="Zhang Y.Z."/>
        </authorList>
    </citation>
    <scope>NUCLEOTIDE SEQUENCE [LARGE SCALE GENOMIC DNA]</scope>
    <source>
        <strain evidence="1 2">DSM 6842</strain>
    </source>
</reference>
<evidence type="ECO:0000313" key="2">
    <source>
        <dbReference type="Proteomes" id="UP000016480"/>
    </source>
</evidence>
<dbReference type="AlphaFoldDB" id="A0A8T0C4J2"/>
<evidence type="ECO:0000313" key="1">
    <source>
        <dbReference type="EMBL" id="KAF7783593.1"/>
    </source>
</evidence>
<dbReference type="Proteomes" id="UP000016480">
    <property type="component" value="Unassembled WGS sequence"/>
</dbReference>
<organism evidence="1 2">
    <name type="scientific">Pseudoalteromonas rubra</name>
    <dbReference type="NCBI Taxonomy" id="43658"/>
    <lineage>
        <taxon>Bacteria</taxon>
        <taxon>Pseudomonadati</taxon>
        <taxon>Pseudomonadota</taxon>
        <taxon>Gammaproteobacteria</taxon>
        <taxon>Alteromonadales</taxon>
        <taxon>Pseudoalteromonadaceae</taxon>
        <taxon>Pseudoalteromonas</taxon>
    </lineage>
</organism>
<sequence length="39" mass="4392">MLCGRHCGQVEFVLFLYQRHFAAGVSQKSAVMYAVLPAY</sequence>
<protein>
    <submittedName>
        <fullName evidence="1">Uncharacterized protein</fullName>
    </submittedName>
</protein>
<gene>
    <name evidence="1" type="ORF">PRUB_a3406</name>
</gene>
<name>A0A8T0C4J2_9GAMM</name>
<comment type="caution">
    <text evidence="1">The sequence shown here is derived from an EMBL/GenBank/DDBJ whole genome shotgun (WGS) entry which is preliminary data.</text>
</comment>
<accession>A0A8T0C4J2</accession>